<dbReference type="EMBL" id="LXEX01000031">
    <property type="protein sequence ID" value="OAT58967.1"/>
    <property type="molecule type" value="Genomic_DNA"/>
</dbReference>
<dbReference type="RefSeq" id="WP_061552892.1">
    <property type="nucleotide sequence ID" value="NZ_LXEX01000031.1"/>
</dbReference>
<accession>A0AA91EI09</accession>
<sequence>MNQEAAVTSTATQYAVIESGIVVNIVMWDGASDWAPPDGSEEVKIPAGTIAGIGYTYAAGVFTAPAAISAN</sequence>
<comment type="caution">
    <text evidence="1">The sequence shown here is derived from an EMBL/GenBank/DDBJ whole genome shotgun (WGS) entry which is preliminary data.</text>
</comment>
<gene>
    <name evidence="1" type="ORF">M993_02270</name>
</gene>
<proteinExistence type="predicted"/>
<dbReference type="Proteomes" id="UP000078431">
    <property type="component" value="Unassembled WGS sequence"/>
</dbReference>
<organism evidence="1 2">
    <name type="scientific">Obesumbacterium proteus ATCC 12841</name>
    <dbReference type="NCBI Taxonomy" id="1354268"/>
    <lineage>
        <taxon>Bacteria</taxon>
        <taxon>Pseudomonadati</taxon>
        <taxon>Pseudomonadota</taxon>
        <taxon>Gammaproteobacteria</taxon>
        <taxon>Enterobacterales</taxon>
        <taxon>Hafniaceae</taxon>
        <taxon>Obesumbacterium</taxon>
    </lineage>
</organism>
<evidence type="ECO:0000313" key="1">
    <source>
        <dbReference type="EMBL" id="OAT58967.1"/>
    </source>
</evidence>
<evidence type="ECO:0000313" key="2">
    <source>
        <dbReference type="Proteomes" id="UP000078431"/>
    </source>
</evidence>
<dbReference type="AlphaFoldDB" id="A0AA91EI09"/>
<protein>
    <submittedName>
        <fullName evidence="1">Uncharacterized protein</fullName>
    </submittedName>
</protein>
<keyword evidence="2" id="KW-1185">Reference proteome</keyword>
<reference evidence="1 2" key="1">
    <citation type="submission" date="2016-04" db="EMBL/GenBank/DDBJ databases">
        <title>ATOL: Assembling a taxonomically balanced genome-scale reconstruction of the evolutionary history of the Enterobacteriaceae.</title>
        <authorList>
            <person name="Plunkett G.III."/>
            <person name="Neeno-Eckwall E.C."/>
            <person name="Glasner J.D."/>
            <person name="Perna N.T."/>
        </authorList>
    </citation>
    <scope>NUCLEOTIDE SEQUENCE [LARGE SCALE GENOMIC DNA]</scope>
    <source>
        <strain evidence="1 2">ATCC 12841</strain>
    </source>
</reference>
<name>A0AA91EI09_9GAMM</name>